<proteinExistence type="inferred from homology"/>
<dbReference type="GO" id="GO:0016042">
    <property type="term" value="P:lipid catabolic process"/>
    <property type="evidence" value="ECO:0007669"/>
    <property type="project" value="UniProtKB-KW"/>
</dbReference>
<dbReference type="GO" id="GO:0046872">
    <property type="term" value="F:metal ion binding"/>
    <property type="evidence" value="ECO:0007669"/>
    <property type="project" value="UniProtKB-KW"/>
</dbReference>
<comment type="cofactor">
    <cofactor evidence="17">
        <name>Ca(2+)</name>
        <dbReference type="ChEBI" id="CHEBI:29108"/>
    </cofactor>
    <text evidence="17">Binds 1 Ca(2+) ion per monomer. In the dimeric form the Ca(2+) is bound by different amino acids with binding of each Ca(2+) shared with ligands coming from each monomer. The Ca(2+) ion may have a role in catalysis.</text>
</comment>
<evidence type="ECO:0000313" key="19">
    <source>
        <dbReference type="Proteomes" id="UP000319931"/>
    </source>
</evidence>
<keyword evidence="9 17" id="KW-0378">Hydrolase</keyword>
<dbReference type="EC" id="3.1.1.32" evidence="17"/>
<comment type="subcellular location">
    <subcellularLocation>
        <location evidence="17">Cell outer membrane</location>
        <topology evidence="17">Multi-pass membrane protein</topology>
    </subcellularLocation>
    <text evidence="17">One of the very few enzymes located there.</text>
</comment>
<dbReference type="EC" id="3.1.1.4" evidence="17"/>
<dbReference type="InterPro" id="IPR036541">
    <property type="entry name" value="PLipase_A1_sf"/>
</dbReference>
<feature type="active site" description="Proton acceptor" evidence="15">
    <location>
        <position position="218"/>
    </location>
</feature>
<keyword evidence="8 17" id="KW-0732">Signal</keyword>
<evidence type="ECO:0000256" key="13">
    <source>
        <dbReference type="ARBA" id="ARBA00023136"/>
    </source>
</evidence>
<keyword evidence="10 16" id="KW-0106">Calcium</keyword>
<sequence>MIRRSALVMGAALLCASPALAQVRPLLDPPASADAARAGVEVFLLNEGPVSQPAHGPAEIETVARDGSTLRLVAPPNSAPDIAAGGFARVRYRLADAAPVALAAKPPSAAARAAAPAGESIIATSRGGSGAFLDRLHPYAPIYGVFGAGDSGAKLQVSLDFRVLGRDDGPRLDIAYTHTMFWATDKASAPIRAQGYSPEVFVDVPVSSSLLVGGGYRHDSNGGGVTNSIDLNRFYLRATKSFDLGNTWKLSLAPWVWAYFGNQGLAPDLERYWGYTALGVTIGQRDGLKVAVTGRGNPGTGKGSAEGFISYPLVRIDSRLPHLYLFGQVFTGYGETLVEYNRNVSHARVGLALTR</sequence>
<comment type="catalytic activity">
    <reaction evidence="1 17">
        <text>a 1,2-diacyl-sn-glycero-3-phosphocholine + H2O = a 2-acyl-sn-glycero-3-phosphocholine + a fatty acid + H(+)</text>
        <dbReference type="Rhea" id="RHEA:18689"/>
        <dbReference type="ChEBI" id="CHEBI:15377"/>
        <dbReference type="ChEBI" id="CHEBI:15378"/>
        <dbReference type="ChEBI" id="CHEBI:28868"/>
        <dbReference type="ChEBI" id="CHEBI:57643"/>
        <dbReference type="ChEBI" id="CHEBI:57875"/>
        <dbReference type="EC" id="3.1.1.32"/>
    </reaction>
</comment>
<feature type="chain" id="PRO_5021509833" description="Phospholipase A1" evidence="17">
    <location>
        <begin position="22"/>
        <end position="355"/>
    </location>
</feature>
<evidence type="ECO:0000256" key="16">
    <source>
        <dbReference type="PIRSR" id="PIRSR603187-2"/>
    </source>
</evidence>
<evidence type="ECO:0000256" key="15">
    <source>
        <dbReference type="PIRSR" id="PIRSR603187-1"/>
    </source>
</evidence>
<evidence type="ECO:0000256" key="17">
    <source>
        <dbReference type="RuleBase" id="RU366027"/>
    </source>
</evidence>
<reference evidence="18 19" key="1">
    <citation type="journal article" date="2019" name="Environ. Microbiol.">
        <title>Species interactions and distinct microbial communities in high Arctic permafrost affected cryosols are associated with the CH4 and CO2 gas fluxes.</title>
        <authorList>
            <person name="Altshuler I."/>
            <person name="Hamel J."/>
            <person name="Turney S."/>
            <person name="Magnuson E."/>
            <person name="Levesque R."/>
            <person name="Greer C."/>
            <person name="Whyte L.G."/>
        </authorList>
    </citation>
    <scope>NUCLEOTIDE SEQUENCE [LARGE SCALE GENOMIC DNA]</scope>
    <source>
        <strain evidence="18 19">E6.1</strain>
    </source>
</reference>
<evidence type="ECO:0000256" key="14">
    <source>
        <dbReference type="ARBA" id="ARBA00023237"/>
    </source>
</evidence>
<dbReference type="InterPro" id="IPR003187">
    <property type="entry name" value="PLipase_A1"/>
</dbReference>
<keyword evidence="13" id="KW-0472">Membrane</keyword>
<dbReference type="Proteomes" id="UP000319931">
    <property type="component" value="Unassembled WGS sequence"/>
</dbReference>
<evidence type="ECO:0000256" key="6">
    <source>
        <dbReference type="ARBA" id="ARBA00022692"/>
    </source>
</evidence>
<dbReference type="PRINTS" id="PR01486">
    <property type="entry name" value="PHPHLIPASEA1"/>
</dbReference>
<evidence type="ECO:0000256" key="10">
    <source>
        <dbReference type="ARBA" id="ARBA00022837"/>
    </source>
</evidence>
<dbReference type="EMBL" id="RCZC01000005">
    <property type="protein sequence ID" value="TPG51711.1"/>
    <property type="molecule type" value="Genomic_DNA"/>
</dbReference>
<name>A0A502FQM6_9SPHN</name>
<dbReference type="Gene3D" id="2.40.230.10">
    <property type="entry name" value="Phospholipase A1"/>
    <property type="match status" value="1"/>
</dbReference>
<keyword evidence="19" id="KW-1185">Reference proteome</keyword>
<evidence type="ECO:0000256" key="11">
    <source>
        <dbReference type="ARBA" id="ARBA00022963"/>
    </source>
</evidence>
<dbReference type="SUPFAM" id="SSF56931">
    <property type="entry name" value="Outer membrane phospholipase A (OMPLA)"/>
    <property type="match status" value="1"/>
</dbReference>
<comment type="similarity">
    <text evidence="3 17">Belongs to the phospholipase A1 family.</text>
</comment>
<keyword evidence="14 17" id="KW-0998">Cell outer membrane</keyword>
<comment type="catalytic activity">
    <reaction evidence="2 17">
        <text>a 1,2-diacyl-sn-glycero-3-phosphocholine + H2O = a 1-acyl-sn-glycero-3-phosphocholine + a fatty acid + H(+)</text>
        <dbReference type="Rhea" id="RHEA:15801"/>
        <dbReference type="ChEBI" id="CHEBI:15377"/>
        <dbReference type="ChEBI" id="CHEBI:15378"/>
        <dbReference type="ChEBI" id="CHEBI:28868"/>
        <dbReference type="ChEBI" id="CHEBI:57643"/>
        <dbReference type="ChEBI" id="CHEBI:58168"/>
        <dbReference type="EC" id="3.1.1.4"/>
    </reaction>
</comment>
<evidence type="ECO:0000256" key="3">
    <source>
        <dbReference type="ARBA" id="ARBA00010525"/>
    </source>
</evidence>
<evidence type="ECO:0000256" key="2">
    <source>
        <dbReference type="ARBA" id="ARBA00001604"/>
    </source>
</evidence>
<dbReference type="RefSeq" id="WP_140851475.1">
    <property type="nucleotide sequence ID" value="NZ_RCZC01000005.1"/>
</dbReference>
<evidence type="ECO:0000313" key="18">
    <source>
        <dbReference type="EMBL" id="TPG51711.1"/>
    </source>
</evidence>
<evidence type="ECO:0000256" key="5">
    <source>
        <dbReference type="ARBA" id="ARBA00022452"/>
    </source>
</evidence>
<feature type="signal peptide" evidence="17">
    <location>
        <begin position="1"/>
        <end position="21"/>
    </location>
</feature>
<dbReference type="OrthoDB" id="188433at2"/>
<dbReference type="GO" id="GO:0004623">
    <property type="term" value="F:phospholipase A2 activity"/>
    <property type="evidence" value="ECO:0007669"/>
    <property type="project" value="UniProtKB-EC"/>
</dbReference>
<dbReference type="GO" id="GO:0008970">
    <property type="term" value="F:phospholipase A1 activity"/>
    <property type="evidence" value="ECO:0007669"/>
    <property type="project" value="UniProtKB-EC"/>
</dbReference>
<keyword evidence="12 17" id="KW-0443">Lipid metabolism</keyword>
<dbReference type="PANTHER" id="PTHR40457">
    <property type="entry name" value="PHOSPHOLIPASE A1"/>
    <property type="match status" value="1"/>
</dbReference>
<dbReference type="AlphaFoldDB" id="A0A502FQM6"/>
<dbReference type="Pfam" id="PF02253">
    <property type="entry name" value="PLA1"/>
    <property type="match status" value="1"/>
</dbReference>
<feature type="binding site" description="in dimeric form" evidence="16">
    <location>
        <position position="188"/>
    </location>
    <ligand>
        <name>Ca(2+)</name>
        <dbReference type="ChEBI" id="CHEBI:29108"/>
        <label>1</label>
    </ligand>
</feature>
<comment type="subunit">
    <text evidence="4 17">Homodimer; dimerization is reversible, and the dimeric form is the active one.</text>
</comment>
<evidence type="ECO:0000256" key="8">
    <source>
        <dbReference type="ARBA" id="ARBA00022729"/>
    </source>
</evidence>
<evidence type="ECO:0000256" key="7">
    <source>
        <dbReference type="ARBA" id="ARBA00022723"/>
    </source>
</evidence>
<evidence type="ECO:0000256" key="4">
    <source>
        <dbReference type="ARBA" id="ARBA00011702"/>
    </source>
</evidence>
<comment type="caution">
    <text evidence="18">The sequence shown here is derived from an EMBL/GenBank/DDBJ whole genome shotgun (WGS) entry which is preliminary data.</text>
</comment>
<evidence type="ECO:0000256" key="1">
    <source>
        <dbReference type="ARBA" id="ARBA00000111"/>
    </source>
</evidence>
<dbReference type="PANTHER" id="PTHR40457:SF1">
    <property type="entry name" value="PHOSPHOLIPASE A1"/>
    <property type="match status" value="1"/>
</dbReference>
<organism evidence="18 19">
    <name type="scientific">Sphingomonas glacialis</name>
    <dbReference type="NCBI Taxonomy" id="658225"/>
    <lineage>
        <taxon>Bacteria</taxon>
        <taxon>Pseudomonadati</taxon>
        <taxon>Pseudomonadota</taxon>
        <taxon>Alphaproteobacteria</taxon>
        <taxon>Sphingomonadales</taxon>
        <taxon>Sphingomonadaceae</taxon>
        <taxon>Sphingomonas</taxon>
    </lineage>
</organism>
<gene>
    <name evidence="18" type="ORF">EAH76_17030</name>
</gene>
<feature type="binding site" description="in dimeric form" evidence="16">
    <location>
        <position position="228"/>
    </location>
    <ligand>
        <name>Ca(2+)</name>
        <dbReference type="ChEBI" id="CHEBI:29108"/>
        <label>1</label>
    </ligand>
</feature>
<feature type="active site" description="Nucleophile" evidence="15">
    <location>
        <position position="220"/>
    </location>
</feature>
<keyword evidence="11 17" id="KW-0442">Lipid degradation</keyword>
<comment type="function">
    <text evidence="17">Hydrolysis of phosphatidylcholine with phospholipase A2 (EC 3.1.1.4) and phospholipase A1 (EC 3.1.1.32) activities.</text>
</comment>
<accession>A0A502FQM6</accession>
<keyword evidence="6" id="KW-0812">Transmembrane</keyword>
<evidence type="ECO:0000256" key="9">
    <source>
        <dbReference type="ARBA" id="ARBA00022801"/>
    </source>
</evidence>
<evidence type="ECO:0000256" key="12">
    <source>
        <dbReference type="ARBA" id="ARBA00023098"/>
    </source>
</evidence>
<keyword evidence="7 16" id="KW-0479">Metal-binding</keyword>
<keyword evidence="5" id="KW-1134">Transmembrane beta strand</keyword>
<protein>
    <recommendedName>
        <fullName evidence="17">Phospholipase A1</fullName>
        <ecNumber evidence="17">3.1.1.32</ecNumber>
        <ecNumber evidence="17">3.1.1.4</ecNumber>
    </recommendedName>
    <alternativeName>
        <fullName evidence="17">Phosphatidylcholine 1-acylhydrolase</fullName>
    </alternativeName>
</protein>
<dbReference type="GO" id="GO:0009279">
    <property type="term" value="C:cell outer membrane"/>
    <property type="evidence" value="ECO:0007669"/>
    <property type="project" value="UniProtKB-SubCell"/>
</dbReference>